<comment type="caution">
    <text evidence="1">The sequence shown here is derived from an EMBL/GenBank/DDBJ whole genome shotgun (WGS) entry which is preliminary data.</text>
</comment>
<reference evidence="1 2" key="1">
    <citation type="submission" date="2019-02" db="EMBL/GenBank/DDBJ databases">
        <title>Genomic Encyclopedia of Archaeal and Bacterial Type Strains, Phase II (KMG-II): from individual species to whole genera.</title>
        <authorList>
            <person name="Goeker M."/>
        </authorList>
    </citation>
    <scope>NUCLEOTIDE SEQUENCE [LARGE SCALE GENOMIC DNA]</scope>
    <source>
        <strain evidence="1 2">DSM 18101</strain>
    </source>
</reference>
<evidence type="ECO:0000313" key="1">
    <source>
        <dbReference type="EMBL" id="RZU40169.1"/>
    </source>
</evidence>
<protein>
    <submittedName>
        <fullName evidence="1">Uncharacterized protein</fullName>
    </submittedName>
</protein>
<sequence length="52" mass="5888">MAALFEAMTFINSFQESSLLKLRSQRINVYPSLDKLPRHLFAVTTCTDPTSP</sequence>
<gene>
    <name evidence="1" type="ORF">BDD14_1603</name>
</gene>
<name>A0A4Q7YTA9_9BACT</name>
<dbReference type="Proteomes" id="UP000292958">
    <property type="component" value="Unassembled WGS sequence"/>
</dbReference>
<dbReference type="EMBL" id="SHKW01000001">
    <property type="protein sequence ID" value="RZU40169.1"/>
    <property type="molecule type" value="Genomic_DNA"/>
</dbReference>
<dbReference type="RefSeq" id="WP_165419968.1">
    <property type="nucleotide sequence ID" value="NZ_SHKW01000001.1"/>
</dbReference>
<keyword evidence="2" id="KW-1185">Reference proteome</keyword>
<proteinExistence type="predicted"/>
<accession>A0A4Q7YTA9</accession>
<dbReference type="AlphaFoldDB" id="A0A4Q7YTA9"/>
<organism evidence="1 2">
    <name type="scientific">Edaphobacter modestus</name>
    <dbReference type="NCBI Taxonomy" id="388466"/>
    <lineage>
        <taxon>Bacteria</taxon>
        <taxon>Pseudomonadati</taxon>
        <taxon>Acidobacteriota</taxon>
        <taxon>Terriglobia</taxon>
        <taxon>Terriglobales</taxon>
        <taxon>Acidobacteriaceae</taxon>
        <taxon>Edaphobacter</taxon>
    </lineage>
</organism>
<evidence type="ECO:0000313" key="2">
    <source>
        <dbReference type="Proteomes" id="UP000292958"/>
    </source>
</evidence>